<reference evidence="1" key="1">
    <citation type="submission" date="2024-03" db="EMBL/GenBank/DDBJ databases">
        <title>Human intestinal bacterial collection.</title>
        <authorList>
            <person name="Pauvert C."/>
            <person name="Hitch T.C.A."/>
            <person name="Clavel T."/>
        </authorList>
    </citation>
    <scope>NUCLEOTIDE SEQUENCE</scope>
    <source>
        <strain evidence="1">CLA-AA-H227</strain>
    </source>
</reference>
<gene>
    <name evidence="1" type="ORF">WMO40_00450</name>
</gene>
<sequence>MKRKSKIQVKRIKDFGIFRKLIIILFISTLALGMVGYSGIAAINKLSSGQEEIYEEQLIPNQLFSSLKSNGIVLGSIILEIVVAPDMETKQEEIDEMQSVFKENKDLTQQIEKLHLQANIEEKYDSMIKSMDELEAISSELTDLAMANKDEEVQSIFDDKVEPMRDEFNQYLEEIEELNAENAEAIYESGKKDANQTTTYLIIVISISIILSITVGYWISRLIVNPIKQLQTVMAQAEQGDFTAEGKYQAKDEIGQLTSSFNNMITAVRAIIMTVRETSHQLATSSEQLGASSEESAKASEHISHTIQQLSEGANHQVESLNASSEVIEAIADSTVSISSSTEKVLSNAEKTAQLSIQGNQSVEKVSGKMKSINQSVTSLAEAFNGLKVRLYEIVNITGVITGIAEQTNLLALNAAIEAARAGEHGKGFAVVADEVRKLAEQSAQSATQISQLINIIQADTERTMENVTTATSEVQEGLGVVKEAGTIFSNIEGSIENVVTQIDEVVDLVKQLSTGMKEVEHSIRGVKEIAVGTADGSQTVTSATEEQLASMEEITASAQMLADNAEMLQTIINQFKI</sequence>
<protein>
    <submittedName>
        <fullName evidence="1">HAMP domain-containing methyl-accepting chemotaxis protein</fullName>
    </submittedName>
</protein>
<keyword evidence="2" id="KW-1185">Reference proteome</keyword>
<dbReference type="EMBL" id="JBBMEW010000001">
    <property type="protein sequence ID" value="MEQ2525152.1"/>
    <property type="molecule type" value="Genomic_DNA"/>
</dbReference>
<proteinExistence type="predicted"/>
<dbReference type="Proteomes" id="UP001439875">
    <property type="component" value="Unassembled WGS sequence"/>
</dbReference>
<comment type="caution">
    <text evidence="1">The sequence shown here is derived from an EMBL/GenBank/DDBJ whole genome shotgun (WGS) entry which is preliminary data.</text>
</comment>
<accession>A0ACC6S5B4</accession>
<name>A0ACC6S5B4_9BACI</name>
<organism evidence="1 2">
    <name type="scientific">Robertmurraya yapensis</name>
    <name type="common">ex Hitch et al 2024</name>
    <dbReference type="NCBI Taxonomy" id="3133160"/>
    <lineage>
        <taxon>Bacteria</taxon>
        <taxon>Bacillati</taxon>
        <taxon>Bacillota</taxon>
        <taxon>Bacilli</taxon>
        <taxon>Bacillales</taxon>
        <taxon>Bacillaceae</taxon>
        <taxon>Robertmurraya</taxon>
    </lineage>
</organism>
<evidence type="ECO:0000313" key="1">
    <source>
        <dbReference type="EMBL" id="MEQ2525152.1"/>
    </source>
</evidence>
<evidence type="ECO:0000313" key="2">
    <source>
        <dbReference type="Proteomes" id="UP001439875"/>
    </source>
</evidence>